<reference evidence="1" key="1">
    <citation type="journal article" date="2021" name="Proc. Natl. Acad. Sci. U.S.A.">
        <title>A Catalog of Tens of Thousands of Viruses from Human Metagenomes Reveals Hidden Associations with Chronic Diseases.</title>
        <authorList>
            <person name="Tisza M.J."/>
            <person name="Buck C.B."/>
        </authorList>
    </citation>
    <scope>NUCLEOTIDE SEQUENCE</scope>
    <source>
        <strain evidence="1">CtL053</strain>
    </source>
</reference>
<accession>A0A8S5Q1P5</accession>
<dbReference type="InterPro" id="IPR058154">
    <property type="entry name" value="Bxb1_TTP-like"/>
</dbReference>
<sequence>MGESEQTVTTNIASADNVTAAKPKTSGAVATAPLGTTLPTNAKTQLDEKFKTLGFLSEDGLTNENSPESKDVKAWGGQTVLSSQTDKKDTFKYKLIEGLNVEVLKETYGPENVSGDLKTGITVKANSTELKEHCLVIDMFLKNGAMKRIVIPSGKVSEIGEIGYKDGEPVGYELTITALPDNQGNTHYEYIQGA</sequence>
<organism evidence="1">
    <name type="scientific">Siphoviridae sp. ctL053</name>
    <dbReference type="NCBI Taxonomy" id="2825448"/>
    <lineage>
        <taxon>Viruses</taxon>
        <taxon>Duplodnaviria</taxon>
        <taxon>Heunggongvirae</taxon>
        <taxon>Uroviricota</taxon>
        <taxon>Caudoviricetes</taxon>
    </lineage>
</organism>
<protein>
    <submittedName>
        <fullName evidence="1">Tail protein</fullName>
    </submittedName>
</protein>
<evidence type="ECO:0000313" key="1">
    <source>
        <dbReference type="EMBL" id="DAE12753.1"/>
    </source>
</evidence>
<dbReference type="EMBL" id="BK015556">
    <property type="protein sequence ID" value="DAE12753.1"/>
    <property type="molecule type" value="Genomic_DNA"/>
</dbReference>
<proteinExistence type="predicted"/>
<dbReference type="Pfam" id="PF25681">
    <property type="entry name" value="Phage_TTP_17"/>
    <property type="match status" value="1"/>
</dbReference>
<name>A0A8S5Q1P5_9CAUD</name>